<name>A0ABS8T428_DATST</name>
<dbReference type="Proteomes" id="UP000823775">
    <property type="component" value="Unassembled WGS sequence"/>
</dbReference>
<accession>A0ABS8T428</accession>
<sequence length="141" mass="16176">MKENQERDQIMVAMANNIALLRPSLRSKRCMLLMRPLPLFNMSMDAPLLHTSISHYKSYLLCKLKTPTMLANPVATDRNISKAIPLHHIKGNEYLNLKVYKGVIMASWNENKFGDCNPYLDDTCHILKDPIFGKIMNMPQS</sequence>
<protein>
    <submittedName>
        <fullName evidence="1">Uncharacterized protein</fullName>
    </submittedName>
</protein>
<proteinExistence type="predicted"/>
<dbReference type="EMBL" id="JACEIK010001075">
    <property type="protein sequence ID" value="MCD7465739.1"/>
    <property type="molecule type" value="Genomic_DNA"/>
</dbReference>
<gene>
    <name evidence="1" type="ORF">HAX54_001833</name>
</gene>
<comment type="caution">
    <text evidence="1">The sequence shown here is derived from an EMBL/GenBank/DDBJ whole genome shotgun (WGS) entry which is preliminary data.</text>
</comment>
<keyword evidence="2" id="KW-1185">Reference proteome</keyword>
<evidence type="ECO:0000313" key="2">
    <source>
        <dbReference type="Proteomes" id="UP000823775"/>
    </source>
</evidence>
<organism evidence="1 2">
    <name type="scientific">Datura stramonium</name>
    <name type="common">Jimsonweed</name>
    <name type="synonym">Common thornapple</name>
    <dbReference type="NCBI Taxonomy" id="4076"/>
    <lineage>
        <taxon>Eukaryota</taxon>
        <taxon>Viridiplantae</taxon>
        <taxon>Streptophyta</taxon>
        <taxon>Embryophyta</taxon>
        <taxon>Tracheophyta</taxon>
        <taxon>Spermatophyta</taxon>
        <taxon>Magnoliopsida</taxon>
        <taxon>eudicotyledons</taxon>
        <taxon>Gunneridae</taxon>
        <taxon>Pentapetalae</taxon>
        <taxon>asterids</taxon>
        <taxon>lamiids</taxon>
        <taxon>Solanales</taxon>
        <taxon>Solanaceae</taxon>
        <taxon>Solanoideae</taxon>
        <taxon>Datureae</taxon>
        <taxon>Datura</taxon>
    </lineage>
</organism>
<evidence type="ECO:0000313" key="1">
    <source>
        <dbReference type="EMBL" id="MCD7465739.1"/>
    </source>
</evidence>
<reference evidence="1 2" key="1">
    <citation type="journal article" date="2021" name="BMC Genomics">
        <title>Datura genome reveals duplications of psychoactive alkaloid biosynthetic genes and high mutation rate following tissue culture.</title>
        <authorList>
            <person name="Rajewski A."/>
            <person name="Carter-House D."/>
            <person name="Stajich J."/>
            <person name="Litt A."/>
        </authorList>
    </citation>
    <scope>NUCLEOTIDE SEQUENCE [LARGE SCALE GENOMIC DNA]</scope>
    <source>
        <strain evidence="1">AR-01</strain>
    </source>
</reference>